<keyword evidence="6" id="KW-0833">Ubl conjugation pathway</keyword>
<feature type="transmembrane region" description="Helical" evidence="9">
    <location>
        <begin position="6"/>
        <end position="26"/>
    </location>
</feature>
<feature type="domain" description="RING-type" evidence="10">
    <location>
        <begin position="184"/>
        <end position="225"/>
    </location>
</feature>
<dbReference type="SMART" id="SM00184">
    <property type="entry name" value="RING"/>
    <property type="match status" value="1"/>
</dbReference>
<dbReference type="GO" id="GO:0061630">
    <property type="term" value="F:ubiquitin protein ligase activity"/>
    <property type="evidence" value="ECO:0007669"/>
    <property type="project" value="UniProtKB-EC"/>
</dbReference>
<protein>
    <recommendedName>
        <fullName evidence="2">RING-type E3 ubiquitin transferase</fullName>
        <ecNumber evidence="2">2.3.2.27</ecNumber>
    </recommendedName>
</protein>
<evidence type="ECO:0000256" key="9">
    <source>
        <dbReference type="SAM" id="Phobius"/>
    </source>
</evidence>
<proteinExistence type="predicted"/>
<sequence>MDISAIITVVVWIFAMVIVCGAFAGLRRNSCFPNRRRRVSREAPAPEHGVASANDNYSSPPFVFMYNVYLPRLDTVAPEIVYGSEESFLKQERQLKERFVKRYMSQRVFKQDEKEDSLSLYVDSTTVTVEDGALSGTASREKSVLEEELYQESISKPSSDAEVENNEEVALLAFREFLQSQSVCVICLEDFEKGCLVRILRCMHLFHSVCLRQWLTKSLHCPLCKEHVFREPRSQPTRRFGYRSLTESSNAFSNSHFLARNSPEWFHMERLEYQMRGQSWQNTNTLTAFI</sequence>
<dbReference type="InterPro" id="IPR013083">
    <property type="entry name" value="Znf_RING/FYVE/PHD"/>
</dbReference>
<organism evidence="11 12">
    <name type="scientific">Galdieria yellowstonensis</name>
    <dbReference type="NCBI Taxonomy" id="3028027"/>
    <lineage>
        <taxon>Eukaryota</taxon>
        <taxon>Rhodophyta</taxon>
        <taxon>Bangiophyceae</taxon>
        <taxon>Galdieriales</taxon>
        <taxon>Galdieriaceae</taxon>
        <taxon>Galdieria</taxon>
    </lineage>
</organism>
<name>A0AAV9IB81_9RHOD</name>
<dbReference type="EMBL" id="JANCYU010000024">
    <property type="protein sequence ID" value="KAK4524551.1"/>
    <property type="molecule type" value="Genomic_DNA"/>
</dbReference>
<keyword evidence="7" id="KW-0862">Zinc</keyword>
<evidence type="ECO:0000313" key="11">
    <source>
        <dbReference type="EMBL" id="KAK4524551.1"/>
    </source>
</evidence>
<dbReference type="GO" id="GO:0008270">
    <property type="term" value="F:zinc ion binding"/>
    <property type="evidence" value="ECO:0007669"/>
    <property type="project" value="UniProtKB-KW"/>
</dbReference>
<keyword evidence="12" id="KW-1185">Reference proteome</keyword>
<evidence type="ECO:0000256" key="4">
    <source>
        <dbReference type="ARBA" id="ARBA00022723"/>
    </source>
</evidence>
<evidence type="ECO:0000256" key="8">
    <source>
        <dbReference type="PROSITE-ProRule" id="PRU00175"/>
    </source>
</evidence>
<keyword evidence="9" id="KW-1133">Transmembrane helix</keyword>
<comment type="catalytic activity">
    <reaction evidence="1">
        <text>S-ubiquitinyl-[E2 ubiquitin-conjugating enzyme]-L-cysteine + [acceptor protein]-L-lysine = [E2 ubiquitin-conjugating enzyme]-L-cysteine + N(6)-ubiquitinyl-[acceptor protein]-L-lysine.</text>
        <dbReference type="EC" id="2.3.2.27"/>
    </reaction>
</comment>
<dbReference type="EC" id="2.3.2.27" evidence="2"/>
<keyword evidence="5 8" id="KW-0863">Zinc-finger</keyword>
<reference evidence="11 12" key="1">
    <citation type="submission" date="2022-07" db="EMBL/GenBank/DDBJ databases">
        <title>Genome-wide signatures of adaptation to extreme environments.</title>
        <authorList>
            <person name="Cho C.H."/>
            <person name="Yoon H.S."/>
        </authorList>
    </citation>
    <scope>NUCLEOTIDE SEQUENCE [LARGE SCALE GENOMIC DNA]</scope>
    <source>
        <strain evidence="11 12">108.79 E11</strain>
    </source>
</reference>
<dbReference type="Gene3D" id="3.30.40.10">
    <property type="entry name" value="Zinc/RING finger domain, C3HC4 (zinc finger)"/>
    <property type="match status" value="1"/>
</dbReference>
<dbReference type="CDD" id="cd16454">
    <property type="entry name" value="RING-H2_PA-TM-RING"/>
    <property type="match status" value="1"/>
</dbReference>
<dbReference type="Proteomes" id="UP001300502">
    <property type="component" value="Unassembled WGS sequence"/>
</dbReference>
<dbReference type="PANTHER" id="PTHR22937">
    <property type="entry name" value="E3 UBIQUITIN-PROTEIN LIGASE RNF165"/>
    <property type="match status" value="1"/>
</dbReference>
<dbReference type="Pfam" id="PF13639">
    <property type="entry name" value="zf-RING_2"/>
    <property type="match status" value="1"/>
</dbReference>
<keyword evidence="9" id="KW-0472">Membrane</keyword>
<keyword evidence="4" id="KW-0479">Metal-binding</keyword>
<dbReference type="InterPro" id="IPR001841">
    <property type="entry name" value="Znf_RING"/>
</dbReference>
<dbReference type="InterPro" id="IPR045191">
    <property type="entry name" value="MBR1/2-like"/>
</dbReference>
<evidence type="ECO:0000256" key="5">
    <source>
        <dbReference type="ARBA" id="ARBA00022771"/>
    </source>
</evidence>
<evidence type="ECO:0000256" key="3">
    <source>
        <dbReference type="ARBA" id="ARBA00022679"/>
    </source>
</evidence>
<dbReference type="SUPFAM" id="SSF57850">
    <property type="entry name" value="RING/U-box"/>
    <property type="match status" value="1"/>
</dbReference>
<dbReference type="PROSITE" id="PS50089">
    <property type="entry name" value="ZF_RING_2"/>
    <property type="match status" value="1"/>
</dbReference>
<dbReference type="PANTHER" id="PTHR22937:SF65">
    <property type="entry name" value="E3 UBIQUITIN-PROTEIN LIGASE ARK2C"/>
    <property type="match status" value="1"/>
</dbReference>
<comment type="caution">
    <text evidence="11">The sequence shown here is derived from an EMBL/GenBank/DDBJ whole genome shotgun (WGS) entry which is preliminary data.</text>
</comment>
<gene>
    <name evidence="11" type="ORF">GAYE_SCF04G2452</name>
</gene>
<evidence type="ECO:0000256" key="6">
    <source>
        <dbReference type="ARBA" id="ARBA00022786"/>
    </source>
</evidence>
<evidence type="ECO:0000313" key="12">
    <source>
        <dbReference type="Proteomes" id="UP001300502"/>
    </source>
</evidence>
<keyword evidence="9" id="KW-0812">Transmembrane</keyword>
<evidence type="ECO:0000256" key="1">
    <source>
        <dbReference type="ARBA" id="ARBA00000900"/>
    </source>
</evidence>
<accession>A0AAV9IB81</accession>
<evidence type="ECO:0000256" key="2">
    <source>
        <dbReference type="ARBA" id="ARBA00012483"/>
    </source>
</evidence>
<evidence type="ECO:0000256" key="7">
    <source>
        <dbReference type="ARBA" id="ARBA00022833"/>
    </source>
</evidence>
<evidence type="ECO:0000259" key="10">
    <source>
        <dbReference type="PROSITE" id="PS50089"/>
    </source>
</evidence>
<keyword evidence="3" id="KW-0808">Transferase</keyword>
<dbReference type="AlphaFoldDB" id="A0AAV9IB81"/>